<evidence type="ECO:0000259" key="2">
    <source>
        <dbReference type="PROSITE" id="PS50106"/>
    </source>
</evidence>
<evidence type="ECO:0000313" key="3">
    <source>
        <dbReference type="EMBL" id="MCU9593240.1"/>
    </source>
</evidence>
<dbReference type="RefSeq" id="WP_263060837.1">
    <property type="nucleotide sequence ID" value="NZ_JAOUSE010000003.1"/>
</dbReference>
<dbReference type="SMART" id="SM00228">
    <property type="entry name" value="PDZ"/>
    <property type="match status" value="1"/>
</dbReference>
<feature type="transmembrane region" description="Helical" evidence="1">
    <location>
        <begin position="249"/>
        <end position="266"/>
    </location>
</feature>
<keyword evidence="4" id="KW-1185">Reference proteome</keyword>
<evidence type="ECO:0000256" key="1">
    <source>
        <dbReference type="SAM" id="Phobius"/>
    </source>
</evidence>
<keyword evidence="1" id="KW-0472">Membrane</keyword>
<sequence>MEWFIQLGKGLGAFFFNPLLYLGLLFAVYLGYIRVKRERKNFTIRVKDGWFEFRTYIKKGWLLGLIFSIVAFLIGFMIPLAYVFTLTVVTVILSIFLKPGALSAAYTFGISFFIILAIEYSGIELPILQGILDQVTKEVIPGAALLTGFLLLIEGNLINKSASQHTSPKLVRSKRGLRVGIHESKRLWLIPMLVLIPSNALSIPIDFWPIVPTASGGFTFLFVPFWLGFGAQIRSQHPERGVRVIGKQVTILGTIVTFISAVGFWYPIASIVAVGIAIIGRILISVVYYVKDDAQIFYFSRGNQGIVVLDIIPGSPADKMGLQIGDVIRTVNGVQVQTTQQYYEALQLNRAYCKLEVIDDQGENRLVNRALYEGEHHELGVITFEMDSKWEKKDIS</sequence>
<gene>
    <name evidence="3" type="ORF">OEV82_02070</name>
</gene>
<dbReference type="Gene3D" id="2.30.42.10">
    <property type="match status" value="1"/>
</dbReference>
<evidence type="ECO:0000313" key="4">
    <source>
        <dbReference type="Proteomes" id="UP001208656"/>
    </source>
</evidence>
<feature type="transmembrane region" description="Helical" evidence="1">
    <location>
        <begin position="12"/>
        <end position="35"/>
    </location>
</feature>
<dbReference type="SUPFAM" id="SSF50156">
    <property type="entry name" value="PDZ domain-like"/>
    <property type="match status" value="1"/>
</dbReference>
<feature type="domain" description="PDZ" evidence="2">
    <location>
        <begin position="286"/>
        <end position="361"/>
    </location>
</feature>
<accession>A0ABT2WCK9</accession>
<organism evidence="3 4">
    <name type="scientific">Pallidibacillus thermolactis</name>
    <dbReference type="NCBI Taxonomy" id="251051"/>
    <lineage>
        <taxon>Bacteria</taxon>
        <taxon>Bacillati</taxon>
        <taxon>Bacillota</taxon>
        <taxon>Bacilli</taxon>
        <taxon>Bacillales</taxon>
        <taxon>Bacillaceae</taxon>
        <taxon>Pallidibacillus</taxon>
    </lineage>
</organism>
<dbReference type="Proteomes" id="UP001208656">
    <property type="component" value="Unassembled WGS sequence"/>
</dbReference>
<dbReference type="InterPro" id="IPR041489">
    <property type="entry name" value="PDZ_6"/>
</dbReference>
<protein>
    <submittedName>
        <fullName evidence="3">PDZ domain-containing protein</fullName>
    </submittedName>
</protein>
<comment type="caution">
    <text evidence="3">The sequence shown here is derived from an EMBL/GenBank/DDBJ whole genome shotgun (WGS) entry which is preliminary data.</text>
</comment>
<feature type="transmembrane region" description="Helical" evidence="1">
    <location>
        <begin position="272"/>
        <end position="290"/>
    </location>
</feature>
<dbReference type="EMBL" id="JAOUSE010000003">
    <property type="protein sequence ID" value="MCU9593240.1"/>
    <property type="molecule type" value="Genomic_DNA"/>
</dbReference>
<reference evidence="3 4" key="1">
    <citation type="submission" date="2022-10" db="EMBL/GenBank/DDBJ databases">
        <title>Description of Fervidibacillus gen. nov. in the family Fervidibacillaceae fam. nov. with two species, Fervidibacillus albus sp. nov., and Fervidibacillus halotolerans sp. nov., isolated from tidal flat sediments.</title>
        <authorList>
            <person name="Kwon K.K."/>
            <person name="Yang S.-H."/>
        </authorList>
    </citation>
    <scope>NUCLEOTIDE SEQUENCE [LARGE SCALE GENOMIC DNA]</scope>
    <source>
        <strain evidence="3 4">DSM 23332</strain>
    </source>
</reference>
<keyword evidence="1" id="KW-0812">Transmembrane</keyword>
<dbReference type="PROSITE" id="PS50106">
    <property type="entry name" value="PDZ"/>
    <property type="match status" value="1"/>
</dbReference>
<dbReference type="InterPro" id="IPR001478">
    <property type="entry name" value="PDZ"/>
</dbReference>
<feature type="transmembrane region" description="Helical" evidence="1">
    <location>
        <begin position="211"/>
        <end position="229"/>
    </location>
</feature>
<feature type="transmembrane region" description="Helical" evidence="1">
    <location>
        <begin position="139"/>
        <end position="159"/>
    </location>
</feature>
<name>A0ABT2WCK9_9BACI</name>
<feature type="transmembrane region" description="Helical" evidence="1">
    <location>
        <begin position="56"/>
        <end position="74"/>
    </location>
</feature>
<keyword evidence="1" id="KW-1133">Transmembrane helix</keyword>
<feature type="transmembrane region" description="Helical" evidence="1">
    <location>
        <begin position="104"/>
        <end position="123"/>
    </location>
</feature>
<dbReference type="InterPro" id="IPR036034">
    <property type="entry name" value="PDZ_sf"/>
</dbReference>
<dbReference type="Pfam" id="PF17820">
    <property type="entry name" value="PDZ_6"/>
    <property type="match status" value="1"/>
</dbReference>
<proteinExistence type="predicted"/>